<dbReference type="InterPro" id="IPR021893">
    <property type="entry name" value="ZMYM2-like_C"/>
</dbReference>
<dbReference type="InterPro" id="IPR051284">
    <property type="entry name" value="ZnF_MYMT-QRICH1"/>
</dbReference>
<reference evidence="6" key="1">
    <citation type="submission" date="2019-07" db="EMBL/GenBank/DDBJ databases">
        <authorList>
            <consortium name="Wellcome Sanger Institute Data Sharing"/>
        </authorList>
    </citation>
    <scope>NUCLEOTIDE SEQUENCE [LARGE SCALE GENOMIC DNA]</scope>
</reference>
<dbReference type="Pfam" id="PF25561">
    <property type="entry name" value="QRICH1"/>
    <property type="match status" value="1"/>
</dbReference>
<feature type="domain" description="QRICH1-like" evidence="5">
    <location>
        <begin position="458"/>
        <end position="573"/>
    </location>
</feature>
<dbReference type="GeneTree" id="ENSGT00940000155241"/>
<protein>
    <submittedName>
        <fullName evidence="6">Glutamine-rich protein 1-like</fullName>
    </submittedName>
</protein>
<dbReference type="Pfam" id="PF12012">
    <property type="entry name" value="DUF3504"/>
    <property type="match status" value="1"/>
</dbReference>
<name>A0A8C5C224_GADMO</name>
<reference evidence="6" key="3">
    <citation type="submission" date="2025-09" db="UniProtKB">
        <authorList>
            <consortium name="Ensembl"/>
        </authorList>
    </citation>
    <scope>IDENTIFICATION</scope>
</reference>
<evidence type="ECO:0000259" key="5">
    <source>
        <dbReference type="Pfam" id="PF25561"/>
    </source>
</evidence>
<keyword evidence="2" id="KW-0597">Phosphoprotein</keyword>
<dbReference type="PANTHER" id="PTHR45736">
    <property type="entry name" value="ZINC FINGER MYM-TYPE PROTEIN"/>
    <property type="match status" value="1"/>
</dbReference>
<keyword evidence="3" id="KW-0832">Ubl conjugation</keyword>
<evidence type="ECO:0000256" key="3">
    <source>
        <dbReference type="ARBA" id="ARBA00022843"/>
    </source>
</evidence>
<evidence type="ECO:0000259" key="4">
    <source>
        <dbReference type="Pfam" id="PF12012"/>
    </source>
</evidence>
<dbReference type="Proteomes" id="UP000694546">
    <property type="component" value="Chromosome 1"/>
</dbReference>
<proteinExistence type="predicted"/>
<dbReference type="Ensembl" id="ENSGMOT00000047216.1">
    <property type="protein sequence ID" value="ENSGMOP00000053910.1"/>
    <property type="gene ID" value="ENSGMOG00000016855.2"/>
</dbReference>
<gene>
    <name evidence="6" type="primary">LOC115540181</name>
</gene>
<dbReference type="AlphaFoldDB" id="A0A8C5C224"/>
<dbReference type="PANTHER" id="PTHR45736:SF8">
    <property type="entry name" value="TRANSCRIPTIONAL REGULATOR QRICH1"/>
    <property type="match status" value="1"/>
</dbReference>
<dbReference type="OMA" id="SIIWDPQ"/>
<evidence type="ECO:0000313" key="6">
    <source>
        <dbReference type="Ensembl" id="ENSGMOP00000053910.1"/>
    </source>
</evidence>
<keyword evidence="7" id="KW-1185">Reference proteome</keyword>
<dbReference type="InterPro" id="IPR057926">
    <property type="entry name" value="QRICH1_dom"/>
</dbReference>
<accession>A0A8C5C224</accession>
<reference evidence="6" key="2">
    <citation type="submission" date="2025-08" db="UniProtKB">
        <authorList>
            <consortium name="Ensembl"/>
        </authorList>
    </citation>
    <scope>IDENTIFICATION</scope>
</reference>
<feature type="domain" description="ZMYM2-like/QRICH1 C-terminal" evidence="4">
    <location>
        <begin position="585"/>
        <end position="742"/>
    </location>
</feature>
<evidence type="ECO:0000256" key="1">
    <source>
        <dbReference type="ARBA" id="ARBA00022499"/>
    </source>
</evidence>
<organism evidence="6 7">
    <name type="scientific">Gadus morhua</name>
    <name type="common">Atlantic cod</name>
    <dbReference type="NCBI Taxonomy" id="8049"/>
    <lineage>
        <taxon>Eukaryota</taxon>
        <taxon>Metazoa</taxon>
        <taxon>Chordata</taxon>
        <taxon>Craniata</taxon>
        <taxon>Vertebrata</taxon>
        <taxon>Euteleostomi</taxon>
        <taxon>Actinopterygii</taxon>
        <taxon>Neopterygii</taxon>
        <taxon>Teleostei</taxon>
        <taxon>Neoteleostei</taxon>
        <taxon>Acanthomorphata</taxon>
        <taxon>Zeiogadaria</taxon>
        <taxon>Gadariae</taxon>
        <taxon>Gadiformes</taxon>
        <taxon>Gadoidei</taxon>
        <taxon>Gadidae</taxon>
        <taxon>Gadus</taxon>
    </lineage>
</organism>
<sequence>MNNSLDGSGSYEELVRQKARSVPQHRMKEFLESLANKGPDALQEFSQQGGDATTTTATMVYQQETNCIYTDSTEVAGSLLELACPFVTMQVQVQVQPQQQQIQESAVQQQSVQVNAEHQIVQVSVFLILYFFENQCLFRAFIYFQSSLQCSSSQVQIQGQQQQMLGQVLQVPSGSHQQLQGLTTAQLIQPGDLTEEQHQQLQAQLVAAVAGGQQIQIQTVGALSPSQLDNTERRVLGSAAAHGVGVLQPAKKRKVDMPITVSYALPGQQLATVLAIPQGQGQQQSYVSLRPDLLTLDSSHLYSATGTITSPTGETWTIPVYSAPSGPGGRDQVTHIAIPQEAYGTVQVTGSQTAQAVSSITTSGIMGSQEEVVHTLAANTLFPAQLMNGNIHIPVAVQGYPNTTQSLIWDPQQQVLHTQGLPGQDTQQLQGQTISVTEVDGQGQHQVQVQELLLPASLKPEEGWEVWRLWAQRKNAEMDKAEANKLAPIGRRQALRFQEDLVSSAVAELSMALSLMTQETRGLEGETYEADVLYYVFLCIQKYLFDNGRVDDVFSDSYYTRFAQSLHQILEPWRPTVHPLGYVIPSHVTEEMLWECKQLGAHSPSTLLTTLMFFNTKYFHLTTVEQHLKVAFSKVLRHTRKSPNNPKDKSTSIRYLKATERLIGQKVTDDMYSEQLEDPESPLRCPIKLYDFYLFKCPQSAKGRNDTFYLTPEPVVAPNSPIWYSTQPIVREQLEHMLARILVVREIQEAITMIVNFQ</sequence>
<keyword evidence="1" id="KW-1017">Isopeptide bond</keyword>
<evidence type="ECO:0000313" key="7">
    <source>
        <dbReference type="Proteomes" id="UP000694546"/>
    </source>
</evidence>
<evidence type="ECO:0000256" key="2">
    <source>
        <dbReference type="ARBA" id="ARBA00022553"/>
    </source>
</evidence>